<sequence length="1503" mass="171570">MPRLSDYSKEISKTRRKFPGAQAEQCQHQCSNDSKGVQRLNKSSKGLKTKFKTSSLDTKNVYESFAVLSNLEDPAELDLVMEGPKDKYKKQILGLMETELKKNKISKIFRQDRNCAAKSIGMDSSLKLGMEAYSYSEGAEWSPMNPSLMWRKKKEKDNATTISSSFSNQRALMNSPGIIRELENELGPVKGSIKLASTGEKFQDINIGIPIVAKEVWKDEPLSKITKIAPQDRENPNSGYYSQWETIYDHIGVQPTELVKMSDFGNIKLPLRSVLSMSQEASMQVEKKLLEKEGALEINLLNLVDPHSQKLNHNDMPENKMYCERKPIDKSCARRNLTTEKQKILFGDDVDKEMQERHNKDLMRLRTYNINFEKHLGFKLTGKVCLDNIEDKVISLETNNNSKLIGREFRELRDQLGWEVDGEDVSKGKEKEFNIYGNLLDQKNKSNEAVVNRLIENTTLYPCFDEVLFENTFRIHPDKNRNRVSLITDHLDATSVLNSGDLLLNIHKRQYTPPLAENFPKGLPSVVQDPRIIWQREFLNIPYEVTADLIKKIRRGFWDEIANDIVKSSYGSISISSVESISNIKKFILNELNYSSMYNVDEPFDVSPPNLAPIERDTQQRVGANFKPQLINNSNKLILTPKLKLGFGNNSLISSPLSRTKDRMSGEMVGKLSYRSDEKQSSEQKRLDVSTINYIPECELYETALWNRYEFPNDSSNKGVIRKVKGLEIVEGDPLYKDNVISKSNEWRAEMEKQTRERKEGVEMLVNSQGQKYSYQDLISKLNGIVESRIEDMSKKELAKLSEVLKEQEPSEPVKARPSAKEEVVTETSKLQKDNRQLNISSLKNLGVTNFTNNLQGDIHTNFDSIDFNKSGVQQNYLFKKIRNSQKTGKNKVGFDVVNDEYDEDESSIRDDDSEEFEDLSSENDEDYRQICETIQVEPWDPTNLMFTKTLFKSTNIVFSTLSIIIAKDSKFRNRIELHELGEHGLIIWLSRETVGLKEKVMSCCSKEKGRLRIKGGIYFTPETEISPIEPCTEIPGNFSFTITGVSLSQLVLNKSSPKQLDYVKKYVASYERSIIQHLNYSNISSFNENETYHQNSNAKLANMTRSLKNENNLVDDSSIMEQTQFGVNVDTDIDIVTRYDRKTINNIDVMSLIPALRKSPISGQNTILVVTENPLLKGILPVSLSGLPRITMRFSLRRNRLLLWRSIRCQIWKAQYIDYCFKSSIVPAKKLISFISNAFSKSSSFNSFDMGGLLFQENLFSHCINVALSRKEPKEMIFRGCYMGDEGFLSIFPLLSQLKSLGKLDLGMNNLTVRSLPLILKVVKNCNCKKLLLDFNNLGPNKTKREFSMFFKQILFSTNVEYLNLSRNKINGRCIDSLDTMLDNSATKNKTLETLCWCSNGNTLPEIETLLIALQPCCANLSRVFLGGNPIERVDAFKRRFSPIKIIMEDVSLQYVNRSGEGPVAKENFRSSSSRRKSTGLSRKTLSSNYSMYFSNSGLFAQ</sequence>
<evidence type="ECO:0000256" key="1">
    <source>
        <dbReference type="SAM" id="MobiDB-lite"/>
    </source>
</evidence>
<name>A0A9D5DPG0_9CRYT</name>
<dbReference type="Proteomes" id="UP001067231">
    <property type="component" value="Unassembled WGS sequence"/>
</dbReference>
<reference evidence="2" key="1">
    <citation type="submission" date="2022-10" db="EMBL/GenBank/DDBJ databases">
        <title>Adaptive evolution leads to modifications in subtelomeric GC content in a zoonotic Cryptosporidium species.</title>
        <authorList>
            <person name="Li J."/>
            <person name="Feng Y."/>
            <person name="Xiao L."/>
        </authorList>
    </citation>
    <scope>NUCLEOTIDE SEQUENCE</scope>
    <source>
        <strain evidence="2">33844</strain>
    </source>
</reference>
<gene>
    <name evidence="2" type="ORF">OJ253_1140</name>
</gene>
<organism evidence="2">
    <name type="scientific">Cryptosporidium canis</name>
    <dbReference type="NCBI Taxonomy" id="195482"/>
    <lineage>
        <taxon>Eukaryota</taxon>
        <taxon>Sar</taxon>
        <taxon>Alveolata</taxon>
        <taxon>Apicomplexa</taxon>
        <taxon>Conoidasida</taxon>
        <taxon>Coccidia</taxon>
        <taxon>Eucoccidiorida</taxon>
        <taxon>Eimeriorina</taxon>
        <taxon>Cryptosporidiidae</taxon>
        <taxon>Cryptosporidium</taxon>
    </lineage>
</organism>
<feature type="region of interest" description="Disordered" evidence="1">
    <location>
        <begin position="1"/>
        <end position="39"/>
    </location>
</feature>
<proteinExistence type="predicted"/>
<feature type="region of interest" description="Disordered" evidence="1">
    <location>
        <begin position="804"/>
        <end position="830"/>
    </location>
</feature>
<dbReference type="InterPro" id="IPR032675">
    <property type="entry name" value="LRR_dom_sf"/>
</dbReference>
<dbReference type="Gene3D" id="3.80.10.10">
    <property type="entry name" value="Ribonuclease Inhibitor"/>
    <property type="match status" value="1"/>
</dbReference>
<comment type="caution">
    <text evidence="2">The sequence shown here is derived from an EMBL/GenBank/DDBJ whole genome shotgun (WGS) entry which is preliminary data.</text>
</comment>
<protein>
    <submittedName>
        <fullName evidence="2">Leucine rich repeat-containing protein with coiled coil</fullName>
    </submittedName>
</protein>
<dbReference type="EMBL" id="JAPCXC010000023">
    <property type="protein sequence ID" value="KAJ1610662.1"/>
    <property type="molecule type" value="Genomic_DNA"/>
</dbReference>
<evidence type="ECO:0000313" key="2">
    <source>
        <dbReference type="EMBL" id="KAJ1610662.1"/>
    </source>
</evidence>
<feature type="compositionally biased region" description="Basic and acidic residues" evidence="1">
    <location>
        <begin position="1"/>
        <end position="13"/>
    </location>
</feature>
<dbReference type="SUPFAM" id="SSF52047">
    <property type="entry name" value="RNI-like"/>
    <property type="match status" value="1"/>
</dbReference>
<accession>A0A9D5DPG0</accession>
<feature type="compositionally biased region" description="Polar residues" evidence="1">
    <location>
        <begin position="24"/>
        <end position="39"/>
    </location>
</feature>
<dbReference type="OrthoDB" id="341587at2759"/>